<evidence type="ECO:0000313" key="7">
    <source>
        <dbReference type="EMBL" id="GES13190.1"/>
    </source>
</evidence>
<dbReference type="EMBL" id="BLAE01000043">
    <property type="protein sequence ID" value="GES13190.1"/>
    <property type="molecule type" value="Genomic_DNA"/>
</dbReference>
<dbReference type="Gene3D" id="1.10.10.10">
    <property type="entry name" value="Winged helix-like DNA-binding domain superfamily/Winged helix DNA-binding domain"/>
    <property type="match status" value="2"/>
</dbReference>
<comment type="caution">
    <text evidence="7">The sequence shown here is derived from an EMBL/GenBank/DDBJ whole genome shotgun (WGS) entry which is preliminary data.</text>
</comment>
<dbReference type="InterPro" id="IPR003594">
    <property type="entry name" value="HATPase_dom"/>
</dbReference>
<name>A0A5M3WWQ9_9ACTN</name>
<dbReference type="Proteomes" id="UP000331127">
    <property type="component" value="Unassembled WGS sequence"/>
</dbReference>
<dbReference type="GO" id="GO:0003700">
    <property type="term" value="F:DNA-binding transcription factor activity"/>
    <property type="evidence" value="ECO:0007669"/>
    <property type="project" value="InterPro"/>
</dbReference>
<sequence>MTKANAIGRSPALLLGAIDLPGNSGSVPAARTYVQQLLSGLDIERLHIVLLLVTELTANSIRHSDSGRNPNGRVRVEVTIENGVINVDVTDEGSATSTPHIRAQTNVPGTDGYGLQLVDRLADDWGHHEVDGGRVVWFQSDPPRPEPEVPENPRSRKRPTRTGITGEPSTDGTAELASNGGLPHPLTPPTHVTALGTGGGTPTPSAQAKRARGAPIAVRRQEIIDRLAEQIASGELAEGARLPSIPELVDTYAIPGSAARFIQRELRDRRLVRLMPGRSYLIGTPDDTPALQRAHVQDRITEICTQLVAKIRGGEIPPRTRVASQRQLMKDYGVSRYTAQAILARLLGRG</sequence>
<dbReference type="Gene3D" id="3.30.565.10">
    <property type="entry name" value="Histidine kinase-like ATPase, C-terminal domain"/>
    <property type="match status" value="1"/>
</dbReference>
<evidence type="ECO:0000256" key="4">
    <source>
        <dbReference type="ARBA" id="ARBA00023163"/>
    </source>
</evidence>
<dbReference type="OrthoDB" id="3564840at2"/>
<feature type="domain" description="HTH gntR-type" evidence="6">
    <location>
        <begin position="217"/>
        <end position="285"/>
    </location>
</feature>
<dbReference type="PANTHER" id="PTHR35526:SF3">
    <property type="entry name" value="ANTI-SIGMA-F FACTOR RSBW"/>
    <property type="match status" value="1"/>
</dbReference>
<dbReference type="InterPro" id="IPR036390">
    <property type="entry name" value="WH_DNA-bd_sf"/>
</dbReference>
<reference evidence="7 8" key="1">
    <citation type="submission" date="2019-10" db="EMBL/GenBank/DDBJ databases">
        <title>Whole genome shotgun sequence of Acrocarpospora macrocephala NBRC 16266.</title>
        <authorList>
            <person name="Ichikawa N."/>
            <person name="Kimura A."/>
            <person name="Kitahashi Y."/>
            <person name="Komaki H."/>
            <person name="Oguchi A."/>
        </authorList>
    </citation>
    <scope>NUCLEOTIDE SEQUENCE [LARGE SCALE GENOMIC DNA]</scope>
    <source>
        <strain evidence="7 8">NBRC 16266</strain>
    </source>
</reference>
<keyword evidence="4" id="KW-0804">Transcription</keyword>
<dbReference type="PANTHER" id="PTHR35526">
    <property type="entry name" value="ANTI-SIGMA-F FACTOR RSBW-RELATED"/>
    <property type="match status" value="1"/>
</dbReference>
<accession>A0A5M3WWQ9</accession>
<dbReference type="PROSITE" id="PS50949">
    <property type="entry name" value="HTH_GNTR"/>
    <property type="match status" value="2"/>
</dbReference>
<keyword evidence="1" id="KW-0723">Serine/threonine-protein kinase</keyword>
<feature type="compositionally biased region" description="Basic and acidic residues" evidence="5">
    <location>
        <begin position="143"/>
        <end position="154"/>
    </location>
</feature>
<keyword evidence="1" id="KW-0808">Transferase</keyword>
<keyword evidence="1" id="KW-0418">Kinase</keyword>
<dbReference type="Pfam" id="PF13581">
    <property type="entry name" value="HATPase_c_2"/>
    <property type="match status" value="1"/>
</dbReference>
<gene>
    <name evidence="7" type="ORF">Amac_067870</name>
</gene>
<evidence type="ECO:0000259" key="6">
    <source>
        <dbReference type="PROSITE" id="PS50949"/>
    </source>
</evidence>
<feature type="domain" description="HTH gntR-type" evidence="6">
    <location>
        <begin position="297"/>
        <end position="350"/>
    </location>
</feature>
<keyword evidence="8" id="KW-1185">Reference proteome</keyword>
<dbReference type="SUPFAM" id="SSF55874">
    <property type="entry name" value="ATPase domain of HSP90 chaperone/DNA topoisomerase II/histidine kinase"/>
    <property type="match status" value="1"/>
</dbReference>
<evidence type="ECO:0000256" key="1">
    <source>
        <dbReference type="ARBA" id="ARBA00022527"/>
    </source>
</evidence>
<evidence type="ECO:0000256" key="5">
    <source>
        <dbReference type="SAM" id="MobiDB-lite"/>
    </source>
</evidence>
<evidence type="ECO:0000313" key="8">
    <source>
        <dbReference type="Proteomes" id="UP000331127"/>
    </source>
</evidence>
<organism evidence="7 8">
    <name type="scientific">Acrocarpospora macrocephala</name>
    <dbReference type="NCBI Taxonomy" id="150177"/>
    <lineage>
        <taxon>Bacteria</taxon>
        <taxon>Bacillati</taxon>
        <taxon>Actinomycetota</taxon>
        <taxon>Actinomycetes</taxon>
        <taxon>Streptosporangiales</taxon>
        <taxon>Streptosporangiaceae</taxon>
        <taxon>Acrocarpospora</taxon>
    </lineage>
</organism>
<dbReference type="AlphaFoldDB" id="A0A5M3WWQ9"/>
<dbReference type="InterPro" id="IPR000524">
    <property type="entry name" value="Tscrpt_reg_HTH_GntR"/>
</dbReference>
<dbReference type="CDD" id="cd16936">
    <property type="entry name" value="HATPase_RsbW-like"/>
    <property type="match status" value="1"/>
</dbReference>
<dbReference type="SUPFAM" id="SSF46785">
    <property type="entry name" value="Winged helix' DNA-binding domain"/>
    <property type="match status" value="2"/>
</dbReference>
<dbReference type="RefSeq" id="WP_155358453.1">
    <property type="nucleotide sequence ID" value="NZ_BAAAHL010000008.1"/>
</dbReference>
<feature type="region of interest" description="Disordered" evidence="5">
    <location>
        <begin position="135"/>
        <end position="214"/>
    </location>
</feature>
<dbReference type="InterPro" id="IPR050267">
    <property type="entry name" value="Anti-sigma-factor_SerPK"/>
</dbReference>
<keyword evidence="3" id="KW-0238">DNA-binding</keyword>
<proteinExistence type="predicted"/>
<dbReference type="InterPro" id="IPR036388">
    <property type="entry name" value="WH-like_DNA-bd_sf"/>
</dbReference>
<protein>
    <recommendedName>
        <fullName evidence="6">HTH gntR-type domain-containing protein</fullName>
    </recommendedName>
</protein>
<dbReference type="InterPro" id="IPR036890">
    <property type="entry name" value="HATPase_C_sf"/>
</dbReference>
<dbReference type="GO" id="GO:0004674">
    <property type="term" value="F:protein serine/threonine kinase activity"/>
    <property type="evidence" value="ECO:0007669"/>
    <property type="project" value="UniProtKB-KW"/>
</dbReference>
<dbReference type="GO" id="GO:0003677">
    <property type="term" value="F:DNA binding"/>
    <property type="evidence" value="ECO:0007669"/>
    <property type="project" value="UniProtKB-KW"/>
</dbReference>
<keyword evidence="2" id="KW-0805">Transcription regulation</keyword>
<evidence type="ECO:0000256" key="2">
    <source>
        <dbReference type="ARBA" id="ARBA00023015"/>
    </source>
</evidence>
<evidence type="ECO:0000256" key="3">
    <source>
        <dbReference type="ARBA" id="ARBA00023125"/>
    </source>
</evidence>